<evidence type="ECO:0000313" key="3">
    <source>
        <dbReference type="EMBL" id="KNE00897.1"/>
    </source>
</evidence>
<dbReference type="VEuPathDB" id="FungiDB:QG37_01766"/>
<sequence>MSSIANKYTPTIIGEERRPMAESLLPSTQLSSFLTDPSRSAVPSNHTADESEFDDSDEAGANGSVLQKSFTQLFSRGSPNRGIPDQHTSSQRDERLNNESRRSSPTSSHHSEEFQNLSFMNDTRAQFDLAINLDDKKFSQTARSLLLWLQSNGDKRVSSIRKTPQFHGPKVPTFVESSAMQKHEDLVKQLTDCKIQLRLYDKFLQDLIDKKQIDAGDISGFHETWEERDLTVVKLRQEHEEMTTLIEDLYASLEESQQKWQQADKRAEVLHKSFEDIKDEISKLLLLAGILETLVLHHDDASYVSLAIPLLRNLVDSSVSRQRVAELETKIKVYEKEATQSERLLAQQTEEIASWQAKFDELQIQNEELQDAANTTPPRISKDVEARFAKYEAMIDDLQRQINERNDITRQTSATDIAESTHHIQKLETLRDEYAALQQSHEDMKRELKRTTESSAATIESLTRQLNNRKSEQLALRDQLALFNEVKQDLDKAVEKQRLLQSEKIKLSYQLEELKQDRIKLQGNVDLLTEKLKDTQLAEVVQDSPIADQESKVNFQQLYEYDIEQLSKLGDTFDRLVDDSLIKEPLEKVRTIKDFLSKSDALILEYPDDVVSDLLQCHKSLFKYFTKAADLSVDDHISLLLKKQQRAEENDRYVKKLSQRIAELEAQNDQLSRLQEEDEANLSSNDLRYQELTARWKAEREARVYENRLAKRKFRELEDEISRLREGISDTTASSRIYE</sequence>
<reference evidence="4" key="1">
    <citation type="journal article" date="2015" name="BMC Genomics">
        <title>Draft genome of a commonly misdiagnosed multidrug resistant pathogen Candida auris.</title>
        <authorList>
            <person name="Chatterjee S."/>
            <person name="Alampalli S.V."/>
            <person name="Nageshan R.K."/>
            <person name="Chettiar S.T."/>
            <person name="Joshi S."/>
            <person name="Tatu U.S."/>
        </authorList>
    </citation>
    <scope>NUCLEOTIDE SEQUENCE [LARGE SCALE GENOMIC DNA]</scope>
    <source>
        <strain evidence="4">6684</strain>
    </source>
</reference>
<dbReference type="EMBL" id="LGST01000016">
    <property type="protein sequence ID" value="KNE00897.1"/>
    <property type="molecule type" value="Genomic_DNA"/>
</dbReference>
<gene>
    <name evidence="3" type="ORF">QG37_01766</name>
</gene>
<organism evidence="3 4">
    <name type="scientific">Candidozyma auris</name>
    <name type="common">Yeast</name>
    <name type="synonym">Candida auris</name>
    <dbReference type="NCBI Taxonomy" id="498019"/>
    <lineage>
        <taxon>Eukaryota</taxon>
        <taxon>Fungi</taxon>
        <taxon>Dikarya</taxon>
        <taxon>Ascomycota</taxon>
        <taxon>Saccharomycotina</taxon>
        <taxon>Pichiomycetes</taxon>
        <taxon>Metschnikowiaceae</taxon>
        <taxon>Candidozyma</taxon>
    </lineage>
</organism>
<keyword evidence="1" id="KW-0175">Coiled coil</keyword>
<feature type="coiled-coil region" evidence="1">
    <location>
        <begin position="647"/>
        <end position="681"/>
    </location>
</feature>
<evidence type="ECO:0000313" key="4">
    <source>
        <dbReference type="Proteomes" id="UP000037122"/>
    </source>
</evidence>
<accession>A0A0L0P3E5</accession>
<evidence type="ECO:0000256" key="1">
    <source>
        <dbReference type="SAM" id="Coils"/>
    </source>
</evidence>
<proteinExistence type="predicted"/>
<feature type="region of interest" description="Disordered" evidence="2">
    <location>
        <begin position="74"/>
        <end position="115"/>
    </location>
</feature>
<feature type="coiled-coil region" evidence="1">
    <location>
        <begin position="317"/>
        <end position="454"/>
    </location>
</feature>
<evidence type="ECO:0000256" key="2">
    <source>
        <dbReference type="SAM" id="MobiDB-lite"/>
    </source>
</evidence>
<feature type="compositionally biased region" description="Basic and acidic residues" evidence="2">
    <location>
        <begin position="90"/>
        <end position="102"/>
    </location>
</feature>
<dbReference type="VEuPathDB" id="FungiDB:CJI96_0002034"/>
<dbReference type="AlphaFoldDB" id="A0A0L0P3E5"/>
<dbReference type="Proteomes" id="UP000037122">
    <property type="component" value="Unassembled WGS sequence"/>
</dbReference>
<dbReference type="VEuPathDB" id="FungiDB:CJJ07_004428"/>
<comment type="caution">
    <text evidence="3">The sequence shown here is derived from an EMBL/GenBank/DDBJ whole genome shotgun (WGS) entry which is preliminary data.</text>
</comment>
<protein>
    <submittedName>
        <fullName evidence="3">Uncharacterized protein</fullName>
    </submittedName>
</protein>
<feature type="coiled-coil region" evidence="1">
    <location>
        <begin position="483"/>
        <end position="531"/>
    </location>
</feature>
<feature type="region of interest" description="Disordered" evidence="2">
    <location>
        <begin position="1"/>
        <end position="62"/>
    </location>
</feature>
<dbReference type="VEuPathDB" id="FungiDB:CJJ09_000672"/>
<name>A0A0L0P3E5_CANAR</name>
<feature type="compositionally biased region" description="Polar residues" evidence="2">
    <location>
        <begin position="25"/>
        <end position="46"/>
    </location>
</feature>
<dbReference type="VEuPathDB" id="FungiDB:B9J08_003434"/>
<dbReference type="VEuPathDB" id="FungiDB:CJI97_003508"/>